<name>A0ABS4XFJ9_9MICC</name>
<comment type="caution">
    <text evidence="4">The sequence shown here is derived from an EMBL/GenBank/DDBJ whole genome shotgun (WGS) entry which is preliminary data.</text>
</comment>
<comment type="similarity">
    <text evidence="1">Belongs to the GSP E family.</text>
</comment>
<accession>A0ABS4XFJ9</accession>
<evidence type="ECO:0000313" key="4">
    <source>
        <dbReference type="EMBL" id="MBP2387136.1"/>
    </source>
</evidence>
<keyword evidence="5" id="KW-1185">Reference proteome</keyword>
<dbReference type="CDD" id="cd01130">
    <property type="entry name" value="VirB11-like_ATPase"/>
    <property type="match status" value="1"/>
</dbReference>
<dbReference type="NCBIfam" id="TIGR03819">
    <property type="entry name" value="heli_sec_ATPase"/>
    <property type="match status" value="1"/>
</dbReference>
<evidence type="ECO:0000259" key="3">
    <source>
        <dbReference type="Pfam" id="PF00437"/>
    </source>
</evidence>
<feature type="domain" description="Bacterial type II secretion system protein E" evidence="3">
    <location>
        <begin position="79"/>
        <end position="351"/>
    </location>
</feature>
<sequence length="407" mass="42943">MNAAERRTGRRRWEQVPENGQAPTSPEVLEQVRLRALGRGGGLSEVDLASAVQATGNVIGSHTTTEMVQNLSRDIHGLGMLEEFARQPGVTDVLVDGQGRIWVDGAEGLKPSGSGFTDPAALRALAVRFAAAAGRRLDDAQPFVDLTLGNYRVHAVLPPISTGGTLISVRVKRTVRPELAGLIDQTRPDWLQALRAIVTARLNFLVSGGTGAGKTTLLAAMLAGVPANERIIVVEDSAELTPSHPHLVGLQARGGNVEGAGEIGLNMLVRQSLRMRPDRLVVGECRGAEIGDFLGAMNTGHEGAAGTVHANSVQAVPARLLAMGALAKMDPQTTALQAVSALDLLIHVARDARTGARNPVQLGRLVLNPAGTLEVQVICELGKAASESEGLDWFRGRLHSRGVASPW</sequence>
<evidence type="ECO:0000256" key="1">
    <source>
        <dbReference type="ARBA" id="ARBA00006611"/>
    </source>
</evidence>
<gene>
    <name evidence="4" type="ORF">JOF47_002647</name>
</gene>
<dbReference type="EMBL" id="JAGIOF010000001">
    <property type="protein sequence ID" value="MBP2387136.1"/>
    <property type="molecule type" value="Genomic_DNA"/>
</dbReference>
<dbReference type="InterPro" id="IPR027417">
    <property type="entry name" value="P-loop_NTPase"/>
</dbReference>
<dbReference type="PANTHER" id="PTHR30486">
    <property type="entry name" value="TWITCHING MOTILITY PROTEIN PILT"/>
    <property type="match status" value="1"/>
</dbReference>
<reference evidence="4 5" key="1">
    <citation type="submission" date="2021-03" db="EMBL/GenBank/DDBJ databases">
        <title>Sequencing the genomes of 1000 actinobacteria strains.</title>
        <authorList>
            <person name="Klenk H.-P."/>
        </authorList>
    </citation>
    <scope>NUCLEOTIDE SEQUENCE [LARGE SCALE GENOMIC DNA]</scope>
    <source>
        <strain evidence="4 5">DSM 15797</strain>
    </source>
</reference>
<evidence type="ECO:0000313" key="5">
    <source>
        <dbReference type="Proteomes" id="UP001296993"/>
    </source>
</evidence>
<evidence type="ECO:0000256" key="2">
    <source>
        <dbReference type="SAM" id="MobiDB-lite"/>
    </source>
</evidence>
<dbReference type="RefSeq" id="WP_209999137.1">
    <property type="nucleotide sequence ID" value="NZ_BAAAJY010000005.1"/>
</dbReference>
<dbReference type="Proteomes" id="UP001296993">
    <property type="component" value="Unassembled WGS sequence"/>
</dbReference>
<dbReference type="Pfam" id="PF00437">
    <property type="entry name" value="T2SSE"/>
    <property type="match status" value="1"/>
</dbReference>
<feature type="compositionally biased region" description="Basic and acidic residues" evidence="2">
    <location>
        <begin position="1"/>
        <end position="15"/>
    </location>
</feature>
<organism evidence="4 5">
    <name type="scientific">Paeniglutamicibacter kerguelensis</name>
    <dbReference type="NCBI Taxonomy" id="254788"/>
    <lineage>
        <taxon>Bacteria</taxon>
        <taxon>Bacillati</taxon>
        <taxon>Actinomycetota</taxon>
        <taxon>Actinomycetes</taxon>
        <taxon>Micrococcales</taxon>
        <taxon>Micrococcaceae</taxon>
        <taxon>Paeniglutamicibacter</taxon>
    </lineage>
</organism>
<dbReference type="PANTHER" id="PTHR30486:SF6">
    <property type="entry name" value="TYPE IV PILUS RETRACTATION ATPASE PILT"/>
    <property type="match status" value="1"/>
</dbReference>
<proteinExistence type="inferred from homology"/>
<feature type="region of interest" description="Disordered" evidence="2">
    <location>
        <begin position="1"/>
        <end position="26"/>
    </location>
</feature>
<dbReference type="InterPro" id="IPR022399">
    <property type="entry name" value="TadA-like_ATPase"/>
</dbReference>
<dbReference type="InterPro" id="IPR050921">
    <property type="entry name" value="T4SS_GSP_E_ATPase"/>
</dbReference>
<protein>
    <submittedName>
        <fullName evidence="4">Pilus assembly protein CpaF</fullName>
    </submittedName>
</protein>
<dbReference type="SUPFAM" id="SSF52540">
    <property type="entry name" value="P-loop containing nucleoside triphosphate hydrolases"/>
    <property type="match status" value="1"/>
</dbReference>
<dbReference type="Gene3D" id="3.30.450.380">
    <property type="match status" value="1"/>
</dbReference>
<dbReference type="Gene3D" id="3.40.50.300">
    <property type="entry name" value="P-loop containing nucleotide triphosphate hydrolases"/>
    <property type="match status" value="1"/>
</dbReference>
<dbReference type="InterPro" id="IPR001482">
    <property type="entry name" value="T2SS/T4SS_dom"/>
</dbReference>